<comment type="caution">
    <text evidence="4">The sequence shown here is derived from an EMBL/GenBank/DDBJ whole genome shotgun (WGS) entry which is preliminary data.</text>
</comment>
<evidence type="ECO:0000313" key="5">
    <source>
        <dbReference type="Proteomes" id="UP001220324"/>
    </source>
</evidence>
<evidence type="ECO:0000256" key="2">
    <source>
        <dbReference type="ARBA" id="ARBA00023002"/>
    </source>
</evidence>
<dbReference type="Proteomes" id="UP001220324">
    <property type="component" value="Unassembled WGS sequence"/>
</dbReference>
<dbReference type="PRINTS" id="PR00080">
    <property type="entry name" value="SDRFAMILY"/>
</dbReference>
<evidence type="ECO:0000256" key="3">
    <source>
        <dbReference type="RuleBase" id="RU000363"/>
    </source>
</evidence>
<dbReference type="AlphaFoldDB" id="A0AAD6GI60"/>
<reference evidence="4 5" key="1">
    <citation type="journal article" date="2023" name="IMA Fungus">
        <title>Comparative genomic study of the Penicillium genus elucidates a diverse pangenome and 15 lateral gene transfer events.</title>
        <authorList>
            <person name="Petersen C."/>
            <person name="Sorensen T."/>
            <person name="Nielsen M.R."/>
            <person name="Sondergaard T.E."/>
            <person name="Sorensen J.L."/>
            <person name="Fitzpatrick D.A."/>
            <person name="Frisvad J.C."/>
            <person name="Nielsen K.L."/>
        </authorList>
    </citation>
    <scope>NUCLEOTIDE SEQUENCE [LARGE SCALE GENOMIC DNA]</scope>
    <source>
        <strain evidence="4 5">IBT 35679</strain>
    </source>
</reference>
<sequence>MHPVDNDSETTGSPVLKGTTTIVTGAGRGIGKAIALAFAQEGANVVCVSRTASEIEAVVSQIESFTPGSGIAVIADISSSTSAKLIVETAVQRFGPVSVLINNAGIDKINSVEHERDFESWWRVLEVNLRGPAALIHQVLPSMLSRGTGVIISLGSRNAAIDFPFMTAYSAAKTALLRFHQCLEQEIQGRGVLHFYLQPGDVATALTHQPGVIDLDTVEKVPALQEMLESTVGRSTTSPYHVADICLQLAVNENSRHLSGRYVDSERDLQRIIQEVRADPSLYRLTMMGI</sequence>
<dbReference type="PRINTS" id="PR00081">
    <property type="entry name" value="GDHRDH"/>
</dbReference>
<dbReference type="GO" id="GO:0016491">
    <property type="term" value="F:oxidoreductase activity"/>
    <property type="evidence" value="ECO:0007669"/>
    <property type="project" value="UniProtKB-KW"/>
</dbReference>
<dbReference type="InterPro" id="IPR002347">
    <property type="entry name" value="SDR_fam"/>
</dbReference>
<dbReference type="GO" id="GO:0016020">
    <property type="term" value="C:membrane"/>
    <property type="evidence" value="ECO:0007669"/>
    <property type="project" value="TreeGrafter"/>
</dbReference>
<dbReference type="PANTHER" id="PTHR44196">
    <property type="entry name" value="DEHYDROGENASE/REDUCTASE SDR FAMILY MEMBER 7B"/>
    <property type="match status" value="1"/>
</dbReference>
<accession>A0AAD6GI60</accession>
<organism evidence="4 5">
    <name type="scientific">Penicillium frequentans</name>
    <dbReference type="NCBI Taxonomy" id="3151616"/>
    <lineage>
        <taxon>Eukaryota</taxon>
        <taxon>Fungi</taxon>
        <taxon>Dikarya</taxon>
        <taxon>Ascomycota</taxon>
        <taxon>Pezizomycotina</taxon>
        <taxon>Eurotiomycetes</taxon>
        <taxon>Eurotiomycetidae</taxon>
        <taxon>Eurotiales</taxon>
        <taxon>Aspergillaceae</taxon>
        <taxon>Penicillium</taxon>
    </lineage>
</organism>
<dbReference type="SUPFAM" id="SSF51735">
    <property type="entry name" value="NAD(P)-binding Rossmann-fold domains"/>
    <property type="match status" value="1"/>
</dbReference>
<dbReference type="InterPro" id="IPR036291">
    <property type="entry name" value="NAD(P)-bd_dom_sf"/>
</dbReference>
<proteinExistence type="inferred from homology"/>
<dbReference type="Pfam" id="PF00106">
    <property type="entry name" value="adh_short"/>
    <property type="match status" value="1"/>
</dbReference>
<dbReference type="CDD" id="cd05233">
    <property type="entry name" value="SDR_c"/>
    <property type="match status" value="1"/>
</dbReference>
<keyword evidence="2" id="KW-0560">Oxidoreductase</keyword>
<name>A0AAD6GI60_9EURO</name>
<evidence type="ECO:0000256" key="1">
    <source>
        <dbReference type="ARBA" id="ARBA00006484"/>
    </source>
</evidence>
<dbReference type="EMBL" id="JAQIZZ010000002">
    <property type="protein sequence ID" value="KAJ5552399.1"/>
    <property type="molecule type" value="Genomic_DNA"/>
</dbReference>
<evidence type="ECO:0000313" key="4">
    <source>
        <dbReference type="EMBL" id="KAJ5552399.1"/>
    </source>
</evidence>
<keyword evidence="5" id="KW-1185">Reference proteome</keyword>
<gene>
    <name evidence="4" type="ORF">N7494_001777</name>
</gene>
<dbReference type="Gene3D" id="3.40.50.720">
    <property type="entry name" value="NAD(P)-binding Rossmann-like Domain"/>
    <property type="match status" value="1"/>
</dbReference>
<dbReference type="PANTHER" id="PTHR44196:SF1">
    <property type="entry name" value="DEHYDROGENASE_REDUCTASE SDR FAMILY MEMBER 7B"/>
    <property type="match status" value="1"/>
</dbReference>
<comment type="similarity">
    <text evidence="1 3">Belongs to the short-chain dehydrogenases/reductases (SDR) family.</text>
</comment>
<protein>
    <submittedName>
        <fullName evidence="4">Dehydrogenase/reductase SDR family member 7B</fullName>
    </submittedName>
</protein>